<evidence type="ECO:0000313" key="1">
    <source>
        <dbReference type="EMBL" id="RKR08091.1"/>
    </source>
</evidence>
<sequence length="42" mass="5076">MFKFWKEVKADIDNREEDLLSNQKNFIVLIEMCFLLIYYGAS</sequence>
<comment type="caution">
    <text evidence="1">The sequence shown here is derived from an EMBL/GenBank/DDBJ whole genome shotgun (WGS) entry which is preliminary data.</text>
</comment>
<dbReference type="EMBL" id="RBIQ01000010">
    <property type="protein sequence ID" value="RKR08091.1"/>
    <property type="molecule type" value="Genomic_DNA"/>
</dbReference>
<protein>
    <submittedName>
        <fullName evidence="1">Uncharacterized protein</fullName>
    </submittedName>
</protein>
<dbReference type="Proteomes" id="UP000269412">
    <property type="component" value="Unassembled WGS sequence"/>
</dbReference>
<dbReference type="AlphaFoldDB" id="A0A495DTW0"/>
<name>A0A495DTW0_9FLAO</name>
<evidence type="ECO:0000313" key="2">
    <source>
        <dbReference type="Proteomes" id="UP000269412"/>
    </source>
</evidence>
<gene>
    <name evidence="1" type="ORF">CLV91_2861</name>
</gene>
<proteinExistence type="predicted"/>
<keyword evidence="2" id="KW-1185">Reference proteome</keyword>
<organism evidence="1 2">
    <name type="scientific">Maribacter vaceletii</name>
    <dbReference type="NCBI Taxonomy" id="1206816"/>
    <lineage>
        <taxon>Bacteria</taxon>
        <taxon>Pseudomonadati</taxon>
        <taxon>Bacteroidota</taxon>
        <taxon>Flavobacteriia</taxon>
        <taxon>Flavobacteriales</taxon>
        <taxon>Flavobacteriaceae</taxon>
        <taxon>Maribacter</taxon>
    </lineage>
</organism>
<reference evidence="1 2" key="1">
    <citation type="submission" date="2018-10" db="EMBL/GenBank/DDBJ databases">
        <title>Genomic Encyclopedia of Archaeal and Bacterial Type Strains, Phase II (KMG-II): from individual species to whole genera.</title>
        <authorList>
            <person name="Goeker M."/>
        </authorList>
    </citation>
    <scope>NUCLEOTIDE SEQUENCE [LARGE SCALE GENOMIC DNA]</scope>
    <source>
        <strain evidence="1 2">DSM 25230</strain>
    </source>
</reference>
<accession>A0A495DTW0</accession>